<dbReference type="Proteomes" id="UP000258309">
    <property type="component" value="Unassembled WGS sequence"/>
</dbReference>
<reference evidence="2 3" key="1">
    <citation type="submission" date="2018-05" db="EMBL/GenBank/DDBJ databases">
        <title>Draft genome sequence of Scytalidium lignicola DSM 105466, a ubiquitous saprotrophic fungus.</title>
        <authorList>
            <person name="Buettner E."/>
            <person name="Gebauer A.M."/>
            <person name="Hofrichter M."/>
            <person name="Liers C."/>
            <person name="Kellner H."/>
        </authorList>
    </citation>
    <scope>NUCLEOTIDE SEQUENCE [LARGE SCALE GENOMIC DNA]</scope>
    <source>
        <strain evidence="2 3">DSM 105466</strain>
    </source>
</reference>
<gene>
    <name evidence="2" type="ORF">B7463_g8884</name>
</gene>
<keyword evidence="1" id="KW-0812">Transmembrane</keyword>
<evidence type="ECO:0000256" key="1">
    <source>
        <dbReference type="SAM" id="Phobius"/>
    </source>
</evidence>
<dbReference type="EMBL" id="NCSJ02000206">
    <property type="protein sequence ID" value="RFU27456.1"/>
    <property type="molecule type" value="Genomic_DNA"/>
</dbReference>
<name>A0A3E2H234_SCYLI</name>
<evidence type="ECO:0000313" key="3">
    <source>
        <dbReference type="Proteomes" id="UP000258309"/>
    </source>
</evidence>
<dbReference type="AlphaFoldDB" id="A0A3E2H234"/>
<feature type="non-terminal residue" evidence="2">
    <location>
        <position position="1"/>
    </location>
</feature>
<protein>
    <submittedName>
        <fullName evidence="2">Uncharacterized protein</fullName>
    </submittedName>
</protein>
<keyword evidence="3" id="KW-1185">Reference proteome</keyword>
<organism evidence="2 3">
    <name type="scientific">Scytalidium lignicola</name>
    <name type="common">Hyphomycete</name>
    <dbReference type="NCBI Taxonomy" id="5539"/>
    <lineage>
        <taxon>Eukaryota</taxon>
        <taxon>Fungi</taxon>
        <taxon>Dikarya</taxon>
        <taxon>Ascomycota</taxon>
        <taxon>Pezizomycotina</taxon>
        <taxon>Leotiomycetes</taxon>
        <taxon>Leotiomycetes incertae sedis</taxon>
        <taxon>Scytalidium</taxon>
    </lineage>
</organism>
<evidence type="ECO:0000313" key="2">
    <source>
        <dbReference type="EMBL" id="RFU27456.1"/>
    </source>
</evidence>
<comment type="caution">
    <text evidence="2">The sequence shown here is derived from an EMBL/GenBank/DDBJ whole genome shotgun (WGS) entry which is preliminary data.</text>
</comment>
<feature type="non-terminal residue" evidence="2">
    <location>
        <position position="70"/>
    </location>
</feature>
<dbReference type="OrthoDB" id="4829316at2759"/>
<accession>A0A3E2H234</accession>
<feature type="transmembrane region" description="Helical" evidence="1">
    <location>
        <begin position="44"/>
        <end position="61"/>
    </location>
</feature>
<sequence length="70" mass="7904">MAPIARLVSARMFSTAARLRSSGAYTRAAPADWNRVFRRELRTFSVYAPLMGFFLGWPVALETMLDGHIQ</sequence>
<keyword evidence="1" id="KW-0472">Membrane</keyword>
<proteinExistence type="predicted"/>
<keyword evidence="1" id="KW-1133">Transmembrane helix</keyword>